<evidence type="ECO:0000313" key="2">
    <source>
        <dbReference type="Proteomes" id="UP000823775"/>
    </source>
</evidence>
<comment type="caution">
    <text evidence="1">The sequence shown here is derived from an EMBL/GenBank/DDBJ whole genome shotgun (WGS) entry which is preliminary data.</text>
</comment>
<reference evidence="1 2" key="1">
    <citation type="journal article" date="2021" name="BMC Genomics">
        <title>Datura genome reveals duplications of psychoactive alkaloid biosynthetic genes and high mutation rate following tissue culture.</title>
        <authorList>
            <person name="Rajewski A."/>
            <person name="Carter-House D."/>
            <person name="Stajich J."/>
            <person name="Litt A."/>
        </authorList>
    </citation>
    <scope>NUCLEOTIDE SEQUENCE [LARGE SCALE GENOMIC DNA]</scope>
    <source>
        <strain evidence="1">AR-01</strain>
    </source>
</reference>
<sequence length="63" mass="7369">MQVWVQAFSTLPKTAFHLCVTGQDRRNAGVASEERNFTQFSTKNRQISSNSRVSTFILFFYYR</sequence>
<gene>
    <name evidence="1" type="ORF">HAX54_002190</name>
</gene>
<organism evidence="1 2">
    <name type="scientific">Datura stramonium</name>
    <name type="common">Jimsonweed</name>
    <name type="synonym">Common thornapple</name>
    <dbReference type="NCBI Taxonomy" id="4076"/>
    <lineage>
        <taxon>Eukaryota</taxon>
        <taxon>Viridiplantae</taxon>
        <taxon>Streptophyta</taxon>
        <taxon>Embryophyta</taxon>
        <taxon>Tracheophyta</taxon>
        <taxon>Spermatophyta</taxon>
        <taxon>Magnoliopsida</taxon>
        <taxon>eudicotyledons</taxon>
        <taxon>Gunneridae</taxon>
        <taxon>Pentapetalae</taxon>
        <taxon>asterids</taxon>
        <taxon>lamiids</taxon>
        <taxon>Solanales</taxon>
        <taxon>Solanaceae</taxon>
        <taxon>Solanoideae</taxon>
        <taxon>Datureae</taxon>
        <taxon>Datura</taxon>
    </lineage>
</organism>
<name>A0ABS8RHK0_DATST</name>
<dbReference type="Proteomes" id="UP000823775">
    <property type="component" value="Unassembled WGS sequence"/>
</dbReference>
<accession>A0ABS8RHK0</accession>
<dbReference type="EMBL" id="JACEIK010000011">
    <property type="protein sequence ID" value="MCD7446327.1"/>
    <property type="molecule type" value="Genomic_DNA"/>
</dbReference>
<proteinExistence type="predicted"/>
<feature type="non-terminal residue" evidence="1">
    <location>
        <position position="63"/>
    </location>
</feature>
<keyword evidence="2" id="KW-1185">Reference proteome</keyword>
<evidence type="ECO:0000313" key="1">
    <source>
        <dbReference type="EMBL" id="MCD7446327.1"/>
    </source>
</evidence>
<protein>
    <submittedName>
        <fullName evidence="1">Uncharacterized protein</fullName>
    </submittedName>
</protein>